<evidence type="ECO:0000313" key="5">
    <source>
        <dbReference type="Proteomes" id="UP000036102"/>
    </source>
</evidence>
<reference evidence="4 5" key="1">
    <citation type="submission" date="2015-06" db="EMBL/GenBank/DDBJ databases">
        <title>Marinobacter subterrani, a genetically tractable neutrophilic iron-oxidizing strain isolated from the Soudan Iron Mine.</title>
        <authorList>
            <person name="Bonis B.M."/>
            <person name="Gralnick J.A."/>
        </authorList>
    </citation>
    <scope>NUCLEOTIDE SEQUENCE [LARGE SCALE GENOMIC DNA]</scope>
    <source>
        <strain evidence="4 5">JG233</strain>
    </source>
</reference>
<evidence type="ECO:0000256" key="1">
    <source>
        <dbReference type="ARBA" id="ARBA00005445"/>
    </source>
</evidence>
<keyword evidence="2" id="KW-0732">Signal</keyword>
<dbReference type="Pfam" id="PF11999">
    <property type="entry name" value="Ice_binding"/>
    <property type="match status" value="1"/>
</dbReference>
<dbReference type="PATRIC" id="fig|1658765.3.peg.2245"/>
<name>A0A0J7JC17_9GAMM</name>
<dbReference type="AlphaFoldDB" id="A0A0J7JC17"/>
<protein>
    <recommendedName>
        <fullName evidence="3">SbsA Ig-like domain-containing protein</fullName>
    </recommendedName>
</protein>
<accession>A0A0J7JC17</accession>
<dbReference type="InterPro" id="IPR032812">
    <property type="entry name" value="SbsA_Ig"/>
</dbReference>
<evidence type="ECO:0000259" key="3">
    <source>
        <dbReference type="Pfam" id="PF13205"/>
    </source>
</evidence>
<comment type="caution">
    <text evidence="4">The sequence shown here is derived from an EMBL/GenBank/DDBJ whole genome shotgun (WGS) entry which is preliminary data.</text>
</comment>
<dbReference type="InterPro" id="IPR021884">
    <property type="entry name" value="Ice-bd_prot"/>
</dbReference>
<gene>
    <name evidence="4" type="ORF">Msub_12237</name>
</gene>
<feature type="domain" description="SbsA Ig-like" evidence="3">
    <location>
        <begin position="3"/>
        <end position="57"/>
    </location>
</feature>
<evidence type="ECO:0000256" key="2">
    <source>
        <dbReference type="ARBA" id="ARBA00022729"/>
    </source>
</evidence>
<comment type="similarity">
    <text evidence="1">Belongs to the ice-binding protein family.</text>
</comment>
<proteinExistence type="inferred from homology"/>
<organism evidence="4 5">
    <name type="scientific">Marinobacter subterrani</name>
    <dbReference type="NCBI Taxonomy" id="1658765"/>
    <lineage>
        <taxon>Bacteria</taxon>
        <taxon>Pseudomonadati</taxon>
        <taxon>Pseudomonadota</taxon>
        <taxon>Gammaproteobacteria</taxon>
        <taxon>Pseudomonadales</taxon>
        <taxon>Marinobacteraceae</taxon>
        <taxon>Marinobacter</taxon>
    </lineage>
</organism>
<dbReference type="Proteomes" id="UP000036102">
    <property type="component" value="Unassembled WGS sequence"/>
</dbReference>
<evidence type="ECO:0000313" key="4">
    <source>
        <dbReference type="EMBL" id="KMQ76028.1"/>
    </source>
</evidence>
<dbReference type="Pfam" id="PF13205">
    <property type="entry name" value="Big_5"/>
    <property type="match status" value="1"/>
</dbReference>
<sequence>MGGTAVQGSVSYSNKLVTFNPVNNLAANTLYTATLTTAVTDLAANALAAGYSWTFETGDTVATGPEPVNLRTAGDFVILTKTGITNVFQSAITGNIGASPITAAAMNSVSCDEITGIIYGADDAYVASAGGRACFSGTAPDNTLVANAVLDMGTAYTDAAGRTTPDFTELHAGDVSGKTLVPGLYKWGTNVLINTSVTLAGSANDVWIFQVAGDVLQASNTQVLLSGGAVAENVFWQVGGGTGVVLDTGASFKGIVLAEKGVTVKTSATVNGRLL</sequence>
<dbReference type="Gene3D" id="2.60.40.1220">
    <property type="match status" value="1"/>
</dbReference>
<keyword evidence="5" id="KW-1185">Reference proteome</keyword>
<dbReference type="EMBL" id="LFBU01000001">
    <property type="protein sequence ID" value="KMQ76028.1"/>
    <property type="molecule type" value="Genomic_DNA"/>
</dbReference>
<dbReference type="STRING" id="1658765.Msub_12237"/>
<dbReference type="InterPro" id="IPR014755">
    <property type="entry name" value="Cu-Rt/internalin_Ig-like"/>
</dbReference>